<dbReference type="InterPro" id="IPR000362">
    <property type="entry name" value="Fumarate_lyase_fam"/>
</dbReference>
<protein>
    <submittedName>
        <fullName evidence="3">Lyase family protein</fullName>
    </submittedName>
</protein>
<evidence type="ECO:0000313" key="3">
    <source>
        <dbReference type="EMBL" id="MEJ8815582.1"/>
    </source>
</evidence>
<dbReference type="Gene3D" id="1.20.200.10">
    <property type="entry name" value="Fumarase/aspartase (Central domain)"/>
    <property type="match status" value="1"/>
</dbReference>
<dbReference type="Proteomes" id="UP001365846">
    <property type="component" value="Unassembled WGS sequence"/>
</dbReference>
<dbReference type="Gene3D" id="1.10.40.30">
    <property type="entry name" value="Fumarase/aspartase (C-terminal domain)"/>
    <property type="match status" value="1"/>
</dbReference>
<dbReference type="SUPFAM" id="SSF48557">
    <property type="entry name" value="L-aspartase-like"/>
    <property type="match status" value="1"/>
</dbReference>
<dbReference type="Pfam" id="PF10397">
    <property type="entry name" value="ADSL_C"/>
    <property type="match status" value="1"/>
</dbReference>
<name>A0ABU8VR00_9BURK</name>
<reference evidence="3 4" key="1">
    <citation type="submission" date="2024-03" db="EMBL/GenBank/DDBJ databases">
        <title>Novel species of the genus Variovorax.</title>
        <authorList>
            <person name="Liu Q."/>
            <person name="Xin Y.-H."/>
        </authorList>
    </citation>
    <scope>NUCLEOTIDE SEQUENCE [LARGE SCALE GENOMIC DNA]</scope>
    <source>
        <strain evidence="3 4">KACC 18899</strain>
    </source>
</reference>
<feature type="domain" description="Adenylosuccinate lyase C-terminal" evidence="2">
    <location>
        <begin position="358"/>
        <end position="435"/>
    </location>
</feature>
<evidence type="ECO:0000256" key="1">
    <source>
        <dbReference type="ARBA" id="ARBA00023239"/>
    </source>
</evidence>
<dbReference type="RefSeq" id="WP_340360785.1">
    <property type="nucleotide sequence ID" value="NZ_JBBKZU010000021.1"/>
</dbReference>
<organism evidence="3 4">
    <name type="scientific">Variovorax ureilyticus</name>
    <dbReference type="NCBI Taxonomy" id="1836198"/>
    <lineage>
        <taxon>Bacteria</taxon>
        <taxon>Pseudomonadati</taxon>
        <taxon>Pseudomonadota</taxon>
        <taxon>Betaproteobacteria</taxon>
        <taxon>Burkholderiales</taxon>
        <taxon>Comamonadaceae</taxon>
        <taxon>Variovorax</taxon>
    </lineage>
</organism>
<evidence type="ECO:0000259" key="2">
    <source>
        <dbReference type="SMART" id="SM00998"/>
    </source>
</evidence>
<dbReference type="PRINTS" id="PR00149">
    <property type="entry name" value="FUMRATELYASE"/>
</dbReference>
<dbReference type="Pfam" id="PF00206">
    <property type="entry name" value="Lyase_1"/>
    <property type="match status" value="1"/>
</dbReference>
<proteinExistence type="predicted"/>
<keyword evidence="4" id="KW-1185">Reference proteome</keyword>
<dbReference type="PANTHER" id="PTHR43172:SF1">
    <property type="entry name" value="ADENYLOSUCCINATE LYASE"/>
    <property type="match status" value="1"/>
</dbReference>
<gene>
    <name evidence="3" type="ORF">WKW77_31275</name>
</gene>
<dbReference type="InterPro" id="IPR019468">
    <property type="entry name" value="AdenyloSucc_lyase_C"/>
</dbReference>
<sequence length="440" mass="48369">MICLSDDAAATPAGDTLLEIFSARSSIKHIMAFEAALARVQSRHGLVPEAAARDISAKAELAFFPVDEWARQRARVGHPLVAILEAWTTCLDPESREWLHFGATTADLFNTVLILQLQQAGNKLTSQMRDIESRLAELATEHRATPMVARTLGRHAQPFTFGMKVATWISEHGRSIARIQAWLTRYRTGVLSGAVGTYAAFGEQGPVIEREVMAELGLAEPEIVDWKGSRDRFAEFGCAVALAARTCGHVAQEIFLLSGDDLDEVREANGAVGSSTMPHKSNPSLCIDVVSRSREVSARVQPLLEWIFVVYERDSSQHGDVMRDMCVGMGDLLFNLRLLLDALVVLPQNMAANLQRTQGMIMSEAMTFALAERMGKHTAHVEMQRLTRTARERGCSLQQAASDNEAIRSLLVDRPDLLDVSRYVGRAPQIADAAAATVHR</sequence>
<keyword evidence="1 3" id="KW-0456">Lyase</keyword>
<dbReference type="EMBL" id="JBBKZU010000021">
    <property type="protein sequence ID" value="MEJ8815582.1"/>
    <property type="molecule type" value="Genomic_DNA"/>
</dbReference>
<dbReference type="PROSITE" id="PS00163">
    <property type="entry name" value="FUMARATE_LYASES"/>
    <property type="match status" value="1"/>
</dbReference>
<dbReference type="GO" id="GO:0016829">
    <property type="term" value="F:lyase activity"/>
    <property type="evidence" value="ECO:0007669"/>
    <property type="project" value="UniProtKB-KW"/>
</dbReference>
<accession>A0ABU8VR00</accession>
<dbReference type="InterPro" id="IPR020557">
    <property type="entry name" value="Fumarate_lyase_CS"/>
</dbReference>
<evidence type="ECO:0000313" key="4">
    <source>
        <dbReference type="Proteomes" id="UP001365846"/>
    </source>
</evidence>
<dbReference type="InterPro" id="IPR022761">
    <property type="entry name" value="Fumarate_lyase_N"/>
</dbReference>
<dbReference type="InterPro" id="IPR008948">
    <property type="entry name" value="L-Aspartase-like"/>
</dbReference>
<dbReference type="PANTHER" id="PTHR43172">
    <property type="entry name" value="ADENYLOSUCCINATE LYASE"/>
    <property type="match status" value="1"/>
</dbReference>
<dbReference type="SMART" id="SM00998">
    <property type="entry name" value="ADSL_C"/>
    <property type="match status" value="1"/>
</dbReference>
<comment type="caution">
    <text evidence="3">The sequence shown here is derived from an EMBL/GenBank/DDBJ whole genome shotgun (WGS) entry which is preliminary data.</text>
</comment>